<dbReference type="HAMAP" id="MF_01665">
    <property type="entry name" value="HemeA_synth_type2"/>
    <property type="match status" value="1"/>
</dbReference>
<gene>
    <name evidence="14" type="primary">20216703</name>
    <name evidence="13" type="ORF">HELRODRAFT_87016</name>
</gene>
<evidence type="ECO:0000256" key="9">
    <source>
        <dbReference type="ARBA" id="ARBA00023136"/>
    </source>
</evidence>
<feature type="transmembrane region" description="Helical" evidence="12">
    <location>
        <begin position="295"/>
        <end position="319"/>
    </location>
</feature>
<dbReference type="EMBL" id="AMQM01006880">
    <property type="status" value="NOT_ANNOTATED_CDS"/>
    <property type="molecule type" value="Genomic_DNA"/>
</dbReference>
<dbReference type="KEGG" id="hro:HELRODRAFT_87016"/>
<organism evidence="14 15">
    <name type="scientific">Helobdella robusta</name>
    <name type="common">Californian leech</name>
    <dbReference type="NCBI Taxonomy" id="6412"/>
    <lineage>
        <taxon>Eukaryota</taxon>
        <taxon>Metazoa</taxon>
        <taxon>Spiralia</taxon>
        <taxon>Lophotrochozoa</taxon>
        <taxon>Annelida</taxon>
        <taxon>Clitellata</taxon>
        <taxon>Hirudinea</taxon>
        <taxon>Rhynchobdellida</taxon>
        <taxon>Glossiphoniidae</taxon>
        <taxon>Helobdella</taxon>
    </lineage>
</organism>
<evidence type="ECO:0000256" key="3">
    <source>
        <dbReference type="ARBA" id="ARBA00022692"/>
    </source>
</evidence>
<comment type="subcellular location">
    <subcellularLocation>
        <location evidence="2">Membrane</location>
        <topology evidence="2">Multi-pass membrane protein</topology>
    </subcellularLocation>
</comment>
<dbReference type="PANTHER" id="PTHR23289:SF2">
    <property type="entry name" value="CYTOCHROME C OXIDASE ASSEMBLY PROTEIN COX15 HOMOLOG"/>
    <property type="match status" value="1"/>
</dbReference>
<feature type="transmembrane region" description="Helical" evidence="12">
    <location>
        <begin position="12"/>
        <end position="32"/>
    </location>
</feature>
<reference evidence="15" key="1">
    <citation type="submission" date="2012-12" db="EMBL/GenBank/DDBJ databases">
        <authorList>
            <person name="Hellsten U."/>
            <person name="Grimwood J."/>
            <person name="Chapman J.A."/>
            <person name="Shapiro H."/>
            <person name="Aerts A."/>
            <person name="Otillar R.P."/>
            <person name="Terry A.Y."/>
            <person name="Boore J.L."/>
            <person name="Simakov O."/>
            <person name="Marletaz F."/>
            <person name="Cho S.-J."/>
            <person name="Edsinger-Gonzales E."/>
            <person name="Havlak P."/>
            <person name="Kuo D.-H."/>
            <person name="Larsson T."/>
            <person name="Lv J."/>
            <person name="Arendt D."/>
            <person name="Savage R."/>
            <person name="Osoegawa K."/>
            <person name="de Jong P."/>
            <person name="Lindberg D.R."/>
            <person name="Seaver E.C."/>
            <person name="Weisblat D.A."/>
            <person name="Putnam N.H."/>
            <person name="Grigoriev I.V."/>
            <person name="Rokhsar D.S."/>
        </authorList>
    </citation>
    <scope>NUCLEOTIDE SEQUENCE</scope>
</reference>
<evidence type="ECO:0000256" key="6">
    <source>
        <dbReference type="ARBA" id="ARBA00023002"/>
    </source>
</evidence>
<dbReference type="GO" id="GO:0120547">
    <property type="term" value="F:heme A synthase activity"/>
    <property type="evidence" value="ECO:0007669"/>
    <property type="project" value="UniProtKB-EC"/>
</dbReference>
<dbReference type="GO" id="GO:0046872">
    <property type="term" value="F:metal ion binding"/>
    <property type="evidence" value="ECO:0007669"/>
    <property type="project" value="UniProtKB-KW"/>
</dbReference>
<keyword evidence="6" id="KW-0560">Oxidoreductase</keyword>
<accession>T1G6K6</accession>
<keyword evidence="3 12" id="KW-0812">Transmembrane</keyword>
<feature type="transmembrane region" description="Helical" evidence="12">
    <location>
        <begin position="124"/>
        <end position="142"/>
    </location>
</feature>
<reference evidence="13 15" key="2">
    <citation type="journal article" date="2013" name="Nature">
        <title>Insights into bilaterian evolution from three spiralian genomes.</title>
        <authorList>
            <person name="Simakov O."/>
            <person name="Marletaz F."/>
            <person name="Cho S.J."/>
            <person name="Edsinger-Gonzales E."/>
            <person name="Havlak P."/>
            <person name="Hellsten U."/>
            <person name="Kuo D.H."/>
            <person name="Larsson T."/>
            <person name="Lv J."/>
            <person name="Arendt D."/>
            <person name="Savage R."/>
            <person name="Osoegawa K."/>
            <person name="de Jong P."/>
            <person name="Grimwood J."/>
            <person name="Chapman J.A."/>
            <person name="Shapiro H."/>
            <person name="Aerts A."/>
            <person name="Otillar R.P."/>
            <person name="Terry A.Y."/>
            <person name="Boore J.L."/>
            <person name="Grigoriev I.V."/>
            <person name="Lindberg D.R."/>
            <person name="Seaver E.C."/>
            <person name="Weisblat D.A."/>
            <person name="Putnam N.H."/>
            <person name="Rokhsar D.S."/>
        </authorList>
    </citation>
    <scope>NUCLEOTIDE SEQUENCE</scope>
</reference>
<comment type="pathway">
    <text evidence="10">Porphyrin-containing compound metabolism; heme A biosynthesis; heme A from heme O: step 1/1.</text>
</comment>
<keyword evidence="15" id="KW-1185">Reference proteome</keyword>
<dbReference type="RefSeq" id="XP_009026605.1">
    <property type="nucleotide sequence ID" value="XM_009028357.1"/>
</dbReference>
<evidence type="ECO:0000256" key="11">
    <source>
        <dbReference type="ARBA" id="ARBA00048044"/>
    </source>
</evidence>
<dbReference type="GeneID" id="20216703"/>
<protein>
    <recommendedName>
        <fullName evidence="16">Cytochrome c oxidase assembly protein COX15 homolog</fullName>
    </recommendedName>
</protein>
<dbReference type="InterPro" id="IPR003780">
    <property type="entry name" value="COX15/CtaA_fam"/>
</dbReference>
<feature type="transmembrane region" description="Helical" evidence="12">
    <location>
        <begin position="94"/>
        <end position="112"/>
    </location>
</feature>
<evidence type="ECO:0008006" key="16">
    <source>
        <dbReference type="Google" id="ProtNLM"/>
    </source>
</evidence>
<dbReference type="Proteomes" id="UP000015101">
    <property type="component" value="Unassembled WGS sequence"/>
</dbReference>
<name>T1G6K6_HELRO</name>
<evidence type="ECO:0000256" key="2">
    <source>
        <dbReference type="ARBA" id="ARBA00004141"/>
    </source>
</evidence>
<keyword evidence="4" id="KW-0479">Metal-binding</keyword>
<dbReference type="EnsemblMetazoa" id="HelroT87016">
    <property type="protein sequence ID" value="HelroP87016"/>
    <property type="gene ID" value="HelroG87016"/>
</dbReference>
<evidence type="ECO:0000256" key="12">
    <source>
        <dbReference type="SAM" id="Phobius"/>
    </source>
</evidence>
<evidence type="ECO:0000256" key="8">
    <source>
        <dbReference type="ARBA" id="ARBA00023133"/>
    </source>
</evidence>
<dbReference type="GO" id="GO:0016653">
    <property type="term" value="F:oxidoreductase activity, acting on NAD(P)H, heme protein as acceptor"/>
    <property type="evidence" value="ECO:0000318"/>
    <property type="project" value="GO_Central"/>
</dbReference>
<dbReference type="OMA" id="AFVCYSW"/>
<dbReference type="InParanoid" id="T1G6K6"/>
<keyword evidence="9 12" id="KW-0472">Membrane</keyword>
<reference evidence="14" key="3">
    <citation type="submission" date="2015-06" db="UniProtKB">
        <authorList>
            <consortium name="EnsemblMetazoa"/>
        </authorList>
    </citation>
    <scope>IDENTIFICATION</scope>
</reference>
<feature type="transmembrane region" description="Helical" evidence="12">
    <location>
        <begin position="325"/>
        <end position="342"/>
    </location>
</feature>
<dbReference type="InterPro" id="IPR023754">
    <property type="entry name" value="HemeA_Synthase_type2"/>
</dbReference>
<evidence type="ECO:0000313" key="13">
    <source>
        <dbReference type="EMBL" id="ESN95219.1"/>
    </source>
</evidence>
<keyword evidence="5 12" id="KW-1133">Transmembrane helix</keyword>
<dbReference type="GO" id="GO:0006784">
    <property type="term" value="P:heme A biosynthetic process"/>
    <property type="evidence" value="ECO:0000318"/>
    <property type="project" value="GO_Central"/>
</dbReference>
<evidence type="ECO:0000313" key="14">
    <source>
        <dbReference type="EnsemblMetazoa" id="HelroP87016"/>
    </source>
</evidence>
<sequence length="350" mass="39796">MLTKNDKRVGRWLLACSGMCFGAIVIGGITRLTESGLSITQWNVIKGMRPPRTEDEWEKEFTEYKKYPEYKYLERELTLEGFKKIFFWEYIHRMWGRSIGLVFLLPAVFFWKKGYFNKGMKIRTLIYGSLIGAQGVLGWYMVKSGLEEHNESTITPRVSQYRLAAHLTSALVLYSLFFYQGLNHLLEPQQFAMTSAVKRLKMMNHTIKALVVLTAISGAFVAGLDGGLVYNTWPKMADKWIPDDLMAITPKWKNAFENVATVQFIHRHLGELTGGLIFITWLYSRKVKLPPRAKFIINCLAAAGLLQGLLGIATLLSFVPVHLASAHQGGAVTVLSFALWVTHELRRMPK</sequence>
<dbReference type="PANTHER" id="PTHR23289">
    <property type="entry name" value="CYTOCHROME C OXIDASE ASSEMBLY PROTEIN COX15"/>
    <property type="match status" value="1"/>
</dbReference>
<dbReference type="OrthoDB" id="1726137at2759"/>
<dbReference type="CTD" id="20216703"/>
<dbReference type="EMBL" id="KB097536">
    <property type="protein sequence ID" value="ESN95219.1"/>
    <property type="molecule type" value="Genomic_DNA"/>
</dbReference>
<dbReference type="HOGENOM" id="CLU_017627_0_1_1"/>
<keyword evidence="8" id="KW-0350">Heme biosynthesis</keyword>
<dbReference type="FunCoup" id="T1G6K6">
    <property type="interactions" value="1166"/>
</dbReference>
<evidence type="ECO:0000256" key="4">
    <source>
        <dbReference type="ARBA" id="ARBA00022723"/>
    </source>
</evidence>
<proteinExistence type="inferred from homology"/>
<keyword evidence="7" id="KW-0408">Iron</keyword>
<dbReference type="eggNOG" id="KOG2725">
    <property type="taxonomic scope" value="Eukaryota"/>
</dbReference>
<dbReference type="GO" id="GO:0005743">
    <property type="term" value="C:mitochondrial inner membrane"/>
    <property type="evidence" value="ECO:0000318"/>
    <property type="project" value="GO_Central"/>
</dbReference>
<feature type="transmembrane region" description="Helical" evidence="12">
    <location>
        <begin position="264"/>
        <end position="283"/>
    </location>
</feature>
<comment type="catalytic activity">
    <reaction evidence="11">
        <text>Fe(II)-heme o + 2 A + H2O = Fe(II)-heme a + 2 AH2</text>
        <dbReference type="Rhea" id="RHEA:63388"/>
        <dbReference type="ChEBI" id="CHEBI:13193"/>
        <dbReference type="ChEBI" id="CHEBI:15377"/>
        <dbReference type="ChEBI" id="CHEBI:17499"/>
        <dbReference type="ChEBI" id="CHEBI:60530"/>
        <dbReference type="ChEBI" id="CHEBI:61715"/>
        <dbReference type="EC" id="1.17.99.9"/>
    </reaction>
    <physiologicalReaction direction="left-to-right" evidence="11">
        <dbReference type="Rhea" id="RHEA:63389"/>
    </physiologicalReaction>
</comment>
<evidence type="ECO:0000256" key="7">
    <source>
        <dbReference type="ARBA" id="ARBA00023004"/>
    </source>
</evidence>
<feature type="transmembrane region" description="Helical" evidence="12">
    <location>
        <begin position="162"/>
        <end position="186"/>
    </location>
</feature>
<comment type="cofactor">
    <cofactor evidence="1">
        <name>heme b</name>
        <dbReference type="ChEBI" id="CHEBI:60344"/>
    </cofactor>
</comment>
<feature type="transmembrane region" description="Helical" evidence="12">
    <location>
        <begin position="207"/>
        <end position="230"/>
    </location>
</feature>
<evidence type="ECO:0000256" key="1">
    <source>
        <dbReference type="ARBA" id="ARBA00001970"/>
    </source>
</evidence>
<dbReference type="STRING" id="6412.T1G6K6"/>
<dbReference type="Pfam" id="PF02628">
    <property type="entry name" value="COX15-CtaA"/>
    <property type="match status" value="1"/>
</dbReference>
<evidence type="ECO:0000256" key="5">
    <source>
        <dbReference type="ARBA" id="ARBA00022989"/>
    </source>
</evidence>
<evidence type="ECO:0000256" key="10">
    <source>
        <dbReference type="ARBA" id="ARBA00044501"/>
    </source>
</evidence>
<evidence type="ECO:0000313" key="15">
    <source>
        <dbReference type="Proteomes" id="UP000015101"/>
    </source>
</evidence>
<dbReference type="AlphaFoldDB" id="T1G6K6"/>